<comment type="caution">
    <text evidence="2">The sequence shown here is derived from an EMBL/GenBank/DDBJ whole genome shotgun (WGS) entry which is preliminary data.</text>
</comment>
<protein>
    <submittedName>
        <fullName evidence="2">NAD(P)-dependent alcohol dehydrogenase</fullName>
    </submittedName>
</protein>
<proteinExistence type="predicted"/>
<dbReference type="SUPFAM" id="SSF50129">
    <property type="entry name" value="GroES-like"/>
    <property type="match status" value="1"/>
</dbReference>
<dbReference type="InterPro" id="IPR036291">
    <property type="entry name" value="NAD(P)-bd_dom_sf"/>
</dbReference>
<evidence type="ECO:0000259" key="1">
    <source>
        <dbReference type="SMART" id="SM00829"/>
    </source>
</evidence>
<reference evidence="2" key="1">
    <citation type="submission" date="2020-04" db="EMBL/GenBank/DDBJ databases">
        <authorList>
            <person name="Zhang T."/>
        </authorList>
    </citation>
    <scope>NUCLEOTIDE SEQUENCE</scope>
    <source>
        <strain evidence="2">HKST-UBA09</strain>
    </source>
</reference>
<dbReference type="EMBL" id="JAGQLF010000021">
    <property type="protein sequence ID" value="MCA9386869.1"/>
    <property type="molecule type" value="Genomic_DNA"/>
</dbReference>
<feature type="domain" description="Enoyl reductase (ER)" evidence="1">
    <location>
        <begin position="3"/>
        <end position="317"/>
    </location>
</feature>
<dbReference type="SUPFAM" id="SSF51735">
    <property type="entry name" value="NAD(P)-binding Rossmann-fold domains"/>
    <property type="match status" value="1"/>
</dbReference>
<dbReference type="AlphaFoldDB" id="A0A955LA59"/>
<evidence type="ECO:0000313" key="2">
    <source>
        <dbReference type="EMBL" id="MCA9386869.1"/>
    </source>
</evidence>
<accession>A0A955LA59</accession>
<evidence type="ECO:0000313" key="3">
    <source>
        <dbReference type="Proteomes" id="UP000714915"/>
    </source>
</evidence>
<dbReference type="InterPro" id="IPR052733">
    <property type="entry name" value="Chloroplast_QOR"/>
</dbReference>
<feature type="non-terminal residue" evidence="2">
    <location>
        <position position="1"/>
    </location>
</feature>
<dbReference type="Pfam" id="PF13602">
    <property type="entry name" value="ADH_zinc_N_2"/>
    <property type="match status" value="1"/>
</dbReference>
<dbReference type="Gene3D" id="3.90.180.10">
    <property type="entry name" value="Medium-chain alcohol dehydrogenases, catalytic domain"/>
    <property type="match status" value="1"/>
</dbReference>
<organism evidence="2 3">
    <name type="scientific">Candidatus Dojkabacteria bacterium</name>
    <dbReference type="NCBI Taxonomy" id="2099670"/>
    <lineage>
        <taxon>Bacteria</taxon>
        <taxon>Candidatus Dojkabacteria</taxon>
    </lineage>
</organism>
<sequence>SYGPPEVLQISNIKKPEPKKNEVLVKIKNTSVNSGDCRVRGANFPPGFDIPARLILGIFKPRQKILGSTFSGVIESIGEEVESFKKGDEVFGMSGVKMGTYAEYITIKESSAISIKPNDISFEEAAAMLFGGSTAIYFLKELANIQEGQTVLINGASGAVGTAAVQIAKDLGGYVIGVCSSKNADLVKSLGADEVIDYKKEDIFNLNKKYDVVVETVGNISIKKGKYLLKENGKLVLVVSNFADLLRANLLKHKVEGKNIQVLQGTALEKKDYLEYLIKLFKQNKFKVIIDKSFTLDEMVKAHSYVETGHKTGNVVINVI</sequence>
<reference evidence="2" key="2">
    <citation type="journal article" date="2021" name="Microbiome">
        <title>Successional dynamics and alternative stable states in a saline activated sludge microbial community over 9 years.</title>
        <authorList>
            <person name="Wang Y."/>
            <person name="Ye J."/>
            <person name="Ju F."/>
            <person name="Liu L."/>
            <person name="Boyd J.A."/>
            <person name="Deng Y."/>
            <person name="Parks D.H."/>
            <person name="Jiang X."/>
            <person name="Yin X."/>
            <person name="Woodcroft B.J."/>
            <person name="Tyson G.W."/>
            <person name="Hugenholtz P."/>
            <person name="Polz M.F."/>
            <person name="Zhang T."/>
        </authorList>
    </citation>
    <scope>NUCLEOTIDE SEQUENCE</scope>
    <source>
        <strain evidence="2">HKST-UBA09</strain>
    </source>
</reference>
<dbReference type="CDD" id="cd08267">
    <property type="entry name" value="MDR1"/>
    <property type="match status" value="1"/>
</dbReference>
<dbReference type="Gene3D" id="3.40.50.720">
    <property type="entry name" value="NAD(P)-binding Rossmann-like Domain"/>
    <property type="match status" value="1"/>
</dbReference>
<gene>
    <name evidence="2" type="ORF">KC669_02425</name>
</gene>
<dbReference type="InterPro" id="IPR020843">
    <property type="entry name" value="ER"/>
</dbReference>
<dbReference type="InterPro" id="IPR011032">
    <property type="entry name" value="GroES-like_sf"/>
</dbReference>
<dbReference type="Pfam" id="PF08240">
    <property type="entry name" value="ADH_N"/>
    <property type="match status" value="1"/>
</dbReference>
<dbReference type="SMART" id="SM00829">
    <property type="entry name" value="PKS_ER"/>
    <property type="match status" value="1"/>
</dbReference>
<dbReference type="Proteomes" id="UP000714915">
    <property type="component" value="Unassembled WGS sequence"/>
</dbReference>
<dbReference type="PANTHER" id="PTHR44013:SF1">
    <property type="entry name" value="ZINC-TYPE ALCOHOL DEHYDROGENASE-LIKE PROTEIN C16A3.02C"/>
    <property type="match status" value="1"/>
</dbReference>
<dbReference type="GO" id="GO:0016491">
    <property type="term" value="F:oxidoreductase activity"/>
    <property type="evidence" value="ECO:0007669"/>
    <property type="project" value="InterPro"/>
</dbReference>
<dbReference type="InterPro" id="IPR013154">
    <property type="entry name" value="ADH-like_N"/>
</dbReference>
<name>A0A955LA59_9BACT</name>
<dbReference type="PANTHER" id="PTHR44013">
    <property type="entry name" value="ZINC-TYPE ALCOHOL DEHYDROGENASE-LIKE PROTEIN C16A3.02C"/>
    <property type="match status" value="1"/>
</dbReference>